<protein>
    <submittedName>
        <fullName evidence="1">Uncharacterized protein</fullName>
    </submittedName>
</protein>
<dbReference type="AlphaFoldDB" id="K2FA35"/>
<proteinExistence type="predicted"/>
<dbReference type="EMBL" id="AMFJ01000385">
    <property type="protein sequence ID" value="EKE27996.1"/>
    <property type="molecule type" value="Genomic_DNA"/>
</dbReference>
<gene>
    <name evidence="1" type="ORF">ACD_3C00111G0013</name>
</gene>
<evidence type="ECO:0000313" key="1">
    <source>
        <dbReference type="EMBL" id="EKE27996.1"/>
    </source>
</evidence>
<accession>K2FA35</accession>
<organism evidence="1">
    <name type="scientific">uncultured bacterium</name>
    <name type="common">gcode 4</name>
    <dbReference type="NCBI Taxonomy" id="1234023"/>
    <lineage>
        <taxon>Bacteria</taxon>
        <taxon>environmental samples</taxon>
    </lineage>
</organism>
<comment type="caution">
    <text evidence="1">The sequence shown here is derived from an EMBL/GenBank/DDBJ whole genome shotgun (WGS) entry which is preliminary data.</text>
</comment>
<sequence>MKNFLNWLKKWAWFWAWMLLIIATWVAAYQFTSYLDVPDAISGQTLTKDGFNQVLANVRDLNTKVNSIWSWWDIICPAWFTSIGSWWYQLWCLRNTAQWPTACNTAISNCFNLYWWILPSYDMAHIAFNSFALNLTDEKTNYEWVDWGLWDGWSPWNKCSTIAPWDYPSWRLYDSTAYYRCFIPR</sequence>
<name>K2FA35_9BACT</name>
<reference evidence="1" key="1">
    <citation type="journal article" date="2012" name="Science">
        <title>Fermentation, hydrogen, and sulfur metabolism in multiple uncultivated bacterial phyla.</title>
        <authorList>
            <person name="Wrighton K.C."/>
            <person name="Thomas B.C."/>
            <person name="Sharon I."/>
            <person name="Miller C.S."/>
            <person name="Castelle C.J."/>
            <person name="VerBerkmoes N.C."/>
            <person name="Wilkins M.J."/>
            <person name="Hettich R.L."/>
            <person name="Lipton M.S."/>
            <person name="Williams K.H."/>
            <person name="Long P.E."/>
            <person name="Banfield J.F."/>
        </authorList>
    </citation>
    <scope>NUCLEOTIDE SEQUENCE [LARGE SCALE GENOMIC DNA]</scope>
</reference>